<dbReference type="InterPro" id="IPR051310">
    <property type="entry name" value="MCP_chemotaxis"/>
</dbReference>
<evidence type="ECO:0000313" key="9">
    <source>
        <dbReference type="Proteomes" id="UP001061302"/>
    </source>
</evidence>
<keyword evidence="9" id="KW-1185">Reference proteome</keyword>
<dbReference type="Gene3D" id="1.10.287.950">
    <property type="entry name" value="Methyl-accepting chemotaxis protein"/>
    <property type="match status" value="1"/>
</dbReference>
<feature type="domain" description="Methyl-accepting transducer" evidence="7">
    <location>
        <begin position="314"/>
        <end position="529"/>
    </location>
</feature>
<name>A0ABY6DPM2_9NEIS</name>
<keyword evidence="4" id="KW-0175">Coiled coil</keyword>
<keyword evidence="6" id="KW-1133">Transmembrane helix</keyword>
<organism evidence="8 9">
    <name type="scientific">Chitiniphilus purpureus</name>
    <dbReference type="NCBI Taxonomy" id="2981137"/>
    <lineage>
        <taxon>Bacteria</taxon>
        <taxon>Pseudomonadati</taxon>
        <taxon>Pseudomonadota</taxon>
        <taxon>Betaproteobacteria</taxon>
        <taxon>Neisseriales</taxon>
        <taxon>Chitinibacteraceae</taxon>
        <taxon>Chitiniphilus</taxon>
    </lineage>
</organism>
<evidence type="ECO:0000256" key="5">
    <source>
        <dbReference type="SAM" id="MobiDB-lite"/>
    </source>
</evidence>
<dbReference type="PANTHER" id="PTHR43531">
    <property type="entry name" value="PROTEIN ICFG"/>
    <property type="match status" value="1"/>
</dbReference>
<evidence type="ECO:0000256" key="3">
    <source>
        <dbReference type="PROSITE-ProRule" id="PRU00284"/>
    </source>
</evidence>
<keyword evidence="1" id="KW-0145">Chemotaxis</keyword>
<dbReference type="RefSeq" id="WP_263125789.1">
    <property type="nucleotide sequence ID" value="NZ_CP106753.1"/>
</dbReference>
<evidence type="ECO:0000256" key="4">
    <source>
        <dbReference type="SAM" id="Coils"/>
    </source>
</evidence>
<dbReference type="SUPFAM" id="SSF58104">
    <property type="entry name" value="Methyl-accepting chemotaxis protein (MCP) signaling domain"/>
    <property type="match status" value="1"/>
</dbReference>
<evidence type="ECO:0000259" key="7">
    <source>
        <dbReference type="PROSITE" id="PS50111"/>
    </source>
</evidence>
<keyword evidence="3" id="KW-0807">Transducer</keyword>
<dbReference type="Pfam" id="PF00015">
    <property type="entry name" value="MCPsignal"/>
    <property type="match status" value="1"/>
</dbReference>
<feature type="transmembrane region" description="Helical" evidence="6">
    <location>
        <begin position="194"/>
        <end position="213"/>
    </location>
</feature>
<sequence>MGWFMRLRLGVKLLSAFLVASLLTFGVGLWGLSNLEKIGESAKSVYDNNLLGISYLGQANLSLVLHSRATVRMLSQVDDPAQFSDTQQRAEHFLGEFNKYWGLYIATTANAHERQLREDLKNALPTYLRHSLQAVDLMKAGRQPEARALINTDLRGAIDKVDKLLRELSAYNEKIAADTNAHNNEVQAEARRTTWLIIGGALLLSLVMGLSLARLITRQVGGEPDEAVKVMQRVAIGDLSVNVALRPDDTRSMLYNIQLMIEHLRQAATVLQQVSKGDLTVEVPVKQGDTISMLYHIREMVTRLNSVIGDVSIAAASLASASEEVSASSQGLSQNASEQAANVEETSSAVEQITATVAQNAENARATDSMATKNAQDAGEGGEAVKQTVAAMRQIAKKIDIIDDIAYQTNLLALNAAIEAARAGEHGKGFAVVAAEVRKLAERSQVAASEIITLASDSVELAERAGMLLGDMVPSIRRTAELVQEIAAASREQAGGLEQINTAIGQLAQSTQMNASSSEQLSSTSEEMSSQAAQLQGLIQFFRVPAVREGRGHHAPRRTAAAQENMPDEQSFARF</sequence>
<feature type="coiled-coil region" evidence="4">
    <location>
        <begin position="154"/>
        <end position="181"/>
    </location>
</feature>
<gene>
    <name evidence="8" type="ORF">N8I74_04745</name>
</gene>
<keyword evidence="6" id="KW-0472">Membrane</keyword>
<proteinExistence type="inferred from homology"/>
<dbReference type="PRINTS" id="PR00260">
    <property type="entry name" value="CHEMTRNSDUCR"/>
</dbReference>
<evidence type="ECO:0000313" key="8">
    <source>
        <dbReference type="EMBL" id="UXY16330.1"/>
    </source>
</evidence>
<protein>
    <submittedName>
        <fullName evidence="8">Methyl-accepting chemotaxis protein</fullName>
    </submittedName>
</protein>
<comment type="similarity">
    <text evidence="2">Belongs to the methyl-accepting chemotaxis (MCP) protein family.</text>
</comment>
<dbReference type="SMART" id="SM00283">
    <property type="entry name" value="MA"/>
    <property type="match status" value="1"/>
</dbReference>
<dbReference type="InterPro" id="IPR024478">
    <property type="entry name" value="HlyB_4HB_MCP"/>
</dbReference>
<dbReference type="CDD" id="cd06225">
    <property type="entry name" value="HAMP"/>
    <property type="match status" value="1"/>
</dbReference>
<dbReference type="Proteomes" id="UP001061302">
    <property type="component" value="Chromosome"/>
</dbReference>
<dbReference type="InterPro" id="IPR004090">
    <property type="entry name" value="Chemotax_Me-accpt_rcpt"/>
</dbReference>
<dbReference type="InterPro" id="IPR004089">
    <property type="entry name" value="MCPsignal_dom"/>
</dbReference>
<dbReference type="CDD" id="cd11386">
    <property type="entry name" value="MCP_signal"/>
    <property type="match status" value="1"/>
</dbReference>
<evidence type="ECO:0000256" key="2">
    <source>
        <dbReference type="ARBA" id="ARBA00029447"/>
    </source>
</evidence>
<dbReference type="EMBL" id="CP106753">
    <property type="protein sequence ID" value="UXY16330.1"/>
    <property type="molecule type" value="Genomic_DNA"/>
</dbReference>
<dbReference type="Pfam" id="PF12729">
    <property type="entry name" value="4HB_MCP_1"/>
    <property type="match status" value="1"/>
</dbReference>
<dbReference type="PANTHER" id="PTHR43531:SF11">
    <property type="entry name" value="METHYL-ACCEPTING CHEMOTAXIS PROTEIN 3"/>
    <property type="match status" value="1"/>
</dbReference>
<evidence type="ECO:0000256" key="6">
    <source>
        <dbReference type="SAM" id="Phobius"/>
    </source>
</evidence>
<dbReference type="PROSITE" id="PS50111">
    <property type="entry name" value="CHEMOTAXIS_TRANSDUC_2"/>
    <property type="match status" value="1"/>
</dbReference>
<feature type="region of interest" description="Disordered" evidence="5">
    <location>
        <begin position="549"/>
        <end position="575"/>
    </location>
</feature>
<reference evidence="8" key="1">
    <citation type="submission" date="2022-10" db="EMBL/GenBank/DDBJ databases">
        <title>Chitiniphilus purpureus sp. nov., a novel chitin-degrading bacterium isolated from crawfish pond sediment.</title>
        <authorList>
            <person name="Li K."/>
        </authorList>
    </citation>
    <scope>NUCLEOTIDE SEQUENCE</scope>
    <source>
        <strain evidence="8">CD1</strain>
    </source>
</reference>
<keyword evidence="6" id="KW-0812">Transmembrane</keyword>
<accession>A0ABY6DPM2</accession>
<evidence type="ECO:0000256" key="1">
    <source>
        <dbReference type="ARBA" id="ARBA00022500"/>
    </source>
</evidence>
<feature type="region of interest" description="Disordered" evidence="5">
    <location>
        <begin position="361"/>
        <end position="383"/>
    </location>
</feature>